<gene>
    <name evidence="1" type="ORF">FHS92_000657</name>
</gene>
<dbReference type="EMBL" id="JACIJP010000001">
    <property type="protein sequence ID" value="MBB6122950.1"/>
    <property type="molecule type" value="Genomic_DNA"/>
</dbReference>
<name>A0A841IXD9_9SPHN</name>
<accession>A0A841IXD9</accession>
<dbReference type="AlphaFoldDB" id="A0A841IXD9"/>
<proteinExistence type="predicted"/>
<dbReference type="Proteomes" id="UP000552700">
    <property type="component" value="Unassembled WGS sequence"/>
</dbReference>
<comment type="caution">
    <text evidence="1">The sequence shown here is derived from an EMBL/GenBank/DDBJ whole genome shotgun (WGS) entry which is preliminary data.</text>
</comment>
<keyword evidence="2" id="KW-1185">Reference proteome</keyword>
<dbReference type="RefSeq" id="WP_184077475.1">
    <property type="nucleotide sequence ID" value="NZ_JACIJP010000001.1"/>
</dbReference>
<evidence type="ECO:0000313" key="1">
    <source>
        <dbReference type="EMBL" id="MBB6122950.1"/>
    </source>
</evidence>
<sequence>MDTQDFTDDEWRDMLDEFRLLVVRAGFSGWDAAMALALDDFEGMDGRRVAVGIGGEAVVFDGLPVERLRIYARQFMTFLKSGARWSLDENRERLSRLLRTENDTPVEGVFVSFDDQRAPIDARAGDITAMVDEVSRFLSEIYGEDTGFWDDEPDAPEGR</sequence>
<evidence type="ECO:0000313" key="2">
    <source>
        <dbReference type="Proteomes" id="UP000552700"/>
    </source>
</evidence>
<organism evidence="1 2">
    <name type="scientific">Sphingobium subterraneum</name>
    <dbReference type="NCBI Taxonomy" id="627688"/>
    <lineage>
        <taxon>Bacteria</taxon>
        <taxon>Pseudomonadati</taxon>
        <taxon>Pseudomonadota</taxon>
        <taxon>Alphaproteobacteria</taxon>
        <taxon>Sphingomonadales</taxon>
        <taxon>Sphingomonadaceae</taxon>
        <taxon>Sphingobium</taxon>
    </lineage>
</organism>
<reference evidence="1 2" key="1">
    <citation type="submission" date="2020-08" db="EMBL/GenBank/DDBJ databases">
        <title>Genomic Encyclopedia of Type Strains, Phase IV (KMG-IV): sequencing the most valuable type-strain genomes for metagenomic binning, comparative biology and taxonomic classification.</title>
        <authorList>
            <person name="Goeker M."/>
        </authorList>
    </citation>
    <scope>NUCLEOTIDE SEQUENCE [LARGE SCALE GENOMIC DNA]</scope>
    <source>
        <strain evidence="1 2">DSM 102255</strain>
    </source>
</reference>
<protein>
    <submittedName>
        <fullName evidence="1">RNAse (Barnase) inhibitor barstar</fullName>
    </submittedName>
</protein>